<dbReference type="AlphaFoldDB" id="A0A9X6RKL7"/>
<gene>
    <name evidence="3" type="ORF">BV898_15849</name>
</gene>
<proteinExistence type="predicted"/>
<keyword evidence="2" id="KW-1133">Transmembrane helix</keyword>
<organism evidence="3 4">
    <name type="scientific">Hypsibius exemplaris</name>
    <name type="common">Freshwater tardigrade</name>
    <dbReference type="NCBI Taxonomy" id="2072580"/>
    <lineage>
        <taxon>Eukaryota</taxon>
        <taxon>Metazoa</taxon>
        <taxon>Ecdysozoa</taxon>
        <taxon>Tardigrada</taxon>
        <taxon>Eutardigrada</taxon>
        <taxon>Parachela</taxon>
        <taxon>Hypsibioidea</taxon>
        <taxon>Hypsibiidae</taxon>
        <taxon>Hypsibius</taxon>
    </lineage>
</organism>
<evidence type="ECO:0000313" key="3">
    <source>
        <dbReference type="EMBL" id="OWA51363.1"/>
    </source>
</evidence>
<dbReference type="Proteomes" id="UP000192578">
    <property type="component" value="Unassembled WGS sequence"/>
</dbReference>
<keyword evidence="2" id="KW-0812">Transmembrane</keyword>
<evidence type="ECO:0000256" key="1">
    <source>
        <dbReference type="SAM" id="MobiDB-lite"/>
    </source>
</evidence>
<name>A0A9X6RKL7_HYPEX</name>
<keyword evidence="2" id="KW-0472">Membrane</keyword>
<accession>A0A9X6RKL7</accession>
<reference evidence="4" key="1">
    <citation type="submission" date="2017-01" db="EMBL/GenBank/DDBJ databases">
        <title>Comparative genomics of anhydrobiosis in the tardigrade Hypsibius dujardini.</title>
        <authorList>
            <person name="Yoshida Y."/>
            <person name="Koutsovoulos G."/>
            <person name="Laetsch D."/>
            <person name="Stevens L."/>
            <person name="Kumar S."/>
            <person name="Horikawa D."/>
            <person name="Ishino K."/>
            <person name="Komine S."/>
            <person name="Tomita M."/>
            <person name="Blaxter M."/>
            <person name="Arakawa K."/>
        </authorList>
    </citation>
    <scope>NUCLEOTIDE SEQUENCE [LARGE SCALE GENOMIC DNA]</scope>
    <source>
        <strain evidence="4">Z151</strain>
    </source>
</reference>
<feature type="transmembrane region" description="Helical" evidence="2">
    <location>
        <begin position="17"/>
        <end position="36"/>
    </location>
</feature>
<sequence length="220" mass="24856">MSCGTNPLQTTGQAFPGPWQLLLLFYNGLTACYLAYGTSPRVHCRSTSRSRSNSCLHPGIVTSDRHAKLFILCRPSDIIAATPAQFDECASLQLLSSSAVCFEKKSVELSRRTPNFQFSNSHDIARTRSPKITDIGGFKSRAATAPSLRPRDSLKLHRNAVARGEEHSDCEDEETQEYNEKQEEDRTSSYDDPIHSLQQPQRFEWLQLECVLLRIEYDNQ</sequence>
<evidence type="ECO:0000256" key="2">
    <source>
        <dbReference type="SAM" id="Phobius"/>
    </source>
</evidence>
<evidence type="ECO:0000313" key="4">
    <source>
        <dbReference type="Proteomes" id="UP000192578"/>
    </source>
</evidence>
<feature type="compositionally biased region" description="Acidic residues" evidence="1">
    <location>
        <begin position="168"/>
        <end position="177"/>
    </location>
</feature>
<protein>
    <submittedName>
        <fullName evidence="3">Uncharacterized protein</fullName>
    </submittedName>
</protein>
<feature type="compositionally biased region" description="Basic and acidic residues" evidence="1">
    <location>
        <begin position="178"/>
        <end position="194"/>
    </location>
</feature>
<feature type="region of interest" description="Disordered" evidence="1">
    <location>
        <begin position="161"/>
        <end position="194"/>
    </location>
</feature>
<keyword evidence="4" id="KW-1185">Reference proteome</keyword>
<dbReference type="EMBL" id="MTYJ01000224">
    <property type="protein sequence ID" value="OWA51363.1"/>
    <property type="molecule type" value="Genomic_DNA"/>
</dbReference>
<comment type="caution">
    <text evidence="3">The sequence shown here is derived from an EMBL/GenBank/DDBJ whole genome shotgun (WGS) entry which is preliminary data.</text>
</comment>